<feature type="region of interest" description="Disordered" evidence="1">
    <location>
        <begin position="136"/>
        <end position="243"/>
    </location>
</feature>
<reference evidence="2" key="1">
    <citation type="submission" date="2016-06" db="EMBL/GenBank/DDBJ databases">
        <authorList>
            <person name="Cuomo C."/>
            <person name="Litvintseva A."/>
            <person name="Heitman J."/>
            <person name="Chen Y."/>
            <person name="Sun S."/>
            <person name="Springer D."/>
            <person name="Dromer F."/>
            <person name="Young S."/>
            <person name="Zeng Q."/>
            <person name="Chapman S."/>
            <person name="Gujja S."/>
            <person name="Saif S."/>
            <person name="Birren B."/>
        </authorList>
    </citation>
    <scope>NUCLEOTIDE SEQUENCE</scope>
    <source>
        <strain evidence="2">CBS 7841</strain>
    </source>
</reference>
<feature type="region of interest" description="Disordered" evidence="1">
    <location>
        <begin position="29"/>
        <end position="82"/>
    </location>
</feature>
<gene>
    <name evidence="2" type="ORF">L203_103685</name>
</gene>
<feature type="region of interest" description="Disordered" evidence="1">
    <location>
        <begin position="478"/>
        <end position="566"/>
    </location>
</feature>
<reference evidence="2" key="2">
    <citation type="journal article" date="2022" name="Elife">
        <title>Obligate sexual reproduction of a homothallic fungus closely related to the Cryptococcus pathogenic species complex.</title>
        <authorList>
            <person name="Passer A.R."/>
            <person name="Clancey S.A."/>
            <person name="Shea T."/>
            <person name="David-Palma M."/>
            <person name="Averette A.F."/>
            <person name="Boekhout T."/>
            <person name="Porcel B.M."/>
            <person name="Nowrousian M."/>
            <person name="Cuomo C.A."/>
            <person name="Sun S."/>
            <person name="Heitman J."/>
            <person name="Coelho M.A."/>
        </authorList>
    </citation>
    <scope>NUCLEOTIDE SEQUENCE</scope>
    <source>
        <strain evidence="2">CBS 7841</strain>
    </source>
</reference>
<name>A0A1E3IH26_9TREE</name>
<reference evidence="2" key="3">
    <citation type="submission" date="2024-01" db="EMBL/GenBank/DDBJ databases">
        <authorList>
            <person name="Coelho M.A."/>
            <person name="David-Palma M."/>
            <person name="Shea T."/>
            <person name="Sun S."/>
            <person name="Cuomo C.A."/>
            <person name="Heitman J."/>
        </authorList>
    </citation>
    <scope>NUCLEOTIDE SEQUENCE</scope>
    <source>
        <strain evidence="2">CBS 7841</strain>
    </source>
</reference>
<feature type="region of interest" description="Disordered" evidence="1">
    <location>
        <begin position="390"/>
        <end position="432"/>
    </location>
</feature>
<dbReference type="SUPFAM" id="SSF46934">
    <property type="entry name" value="UBA-like"/>
    <property type="match status" value="1"/>
</dbReference>
<feature type="compositionally biased region" description="Basic and acidic residues" evidence="1">
    <location>
        <begin position="390"/>
        <end position="405"/>
    </location>
</feature>
<dbReference type="Proteomes" id="UP000094043">
    <property type="component" value="Chromosome 4"/>
</dbReference>
<feature type="compositionally biased region" description="Basic and acidic residues" evidence="1">
    <location>
        <begin position="478"/>
        <end position="519"/>
    </location>
</feature>
<feature type="compositionally biased region" description="Low complexity" evidence="1">
    <location>
        <begin position="172"/>
        <end position="199"/>
    </location>
</feature>
<dbReference type="SUPFAM" id="SSF46565">
    <property type="entry name" value="Chaperone J-domain"/>
    <property type="match status" value="1"/>
</dbReference>
<sequence length="927" mass="101149">MDDLLELNWAEGSKSKTVNPKQPAAFDFLAKPAPSNAPNYHSSTLLRPTTPLSAPLAPNSSRATPSRSGASTPSILPSTQTTAAPEIDAFSSLLSVSGPGPRKSLTMAEKQAAIAEEKRKQETAKCINFEANNDFWENLGRSNKPAINNETSKISVKQDSQALLQPTSAVASSLGSQISRSLSTDSSLTPSPAPSKSSPAHGSFWDSLQDNGSPAEEKKKLTGEARSQIPSPAPQSRPQLVSPADSFDFDAFEFSQPQSTNGSICNVNGGDGTGRLPTIGASDPFFDKDYDDIFDHLSKANSPEPHNATHRSIISSKTKPDSMSPPPHIVGQIVEMGFGPTQAREALAQTSDGLDVQAAINILLGPQNDQAAEFGREQVEISDLIDTDHNILESERQKHEEAERERRRKRRAGPSRESVKARTVEERERDALNAQDQAERILAQASEIGQNMFQKATLFWNQGKEKAFKAYEEQKKAFEDNTTRQNGQEKKKIGRPKWMEESQDWKNIKPHKVEGGFRDSDDEEQDNMGPMAGSSSTEPADTTKPRTQKGSTHINHKRTKSPSADLLFNGHEPTLNKTSALSSPQTFVSLKTTSKPTTPVTSRKLISATPSQLQACATHKTKGNEHFKLGRFTEAESSYSLAISSLPNGHLFLIPLLNNRATTRLKLGDSSNAVSDCTTVIAIIGLDYHPSKEAPLPSEYAEIKLGESITKALVKRAQACEMGEKWQAASEDWERVMGLDHALLGAAAGNTRNMAIEGARRARKMIEGDQRAKSSTAITNVRNRPTKLAVKPKPNPDLSRPTDVSRSAAVADLRKATKAIEAEEEARLKYKDAVDAKIAGWKAGKEENLRALIASLDTVLWDNIMKGGMKVGMHELVTDKQVKVKYMKVIARLHPDKLDTKGTTVEQRMLANAAFGTLNEAWQSFNT</sequence>
<dbReference type="InterPro" id="IPR009060">
    <property type="entry name" value="UBA-like_sf"/>
</dbReference>
<dbReference type="Pfam" id="PF22562">
    <property type="entry name" value="UBA_7"/>
    <property type="match status" value="1"/>
</dbReference>
<protein>
    <submittedName>
        <fullName evidence="2">Uncharacterized protein</fullName>
    </submittedName>
</protein>
<proteinExistence type="predicted"/>
<dbReference type="SMART" id="SM00028">
    <property type="entry name" value="TPR"/>
    <property type="match status" value="3"/>
</dbReference>
<dbReference type="Gene3D" id="1.25.40.10">
    <property type="entry name" value="Tetratricopeptide repeat domain"/>
    <property type="match status" value="1"/>
</dbReference>
<dbReference type="GO" id="GO:0005737">
    <property type="term" value="C:cytoplasm"/>
    <property type="evidence" value="ECO:0007669"/>
    <property type="project" value="TreeGrafter"/>
</dbReference>
<feature type="compositionally biased region" description="Basic and acidic residues" evidence="1">
    <location>
        <begin position="417"/>
        <end position="431"/>
    </location>
</feature>
<evidence type="ECO:0000256" key="1">
    <source>
        <dbReference type="SAM" id="MobiDB-lite"/>
    </source>
</evidence>
<dbReference type="VEuPathDB" id="FungiDB:L203_03815"/>
<dbReference type="InterPro" id="IPR019734">
    <property type="entry name" value="TPR_rpt"/>
</dbReference>
<dbReference type="PROSITE" id="PS50030">
    <property type="entry name" value="UBA"/>
    <property type="match status" value="1"/>
</dbReference>
<dbReference type="KEGG" id="cdep:91087895"/>
<dbReference type="OrthoDB" id="1717591at2759"/>
<dbReference type="InterPro" id="IPR036869">
    <property type="entry name" value="J_dom_sf"/>
</dbReference>
<dbReference type="GeneID" id="91087895"/>
<dbReference type="EMBL" id="CP143787">
    <property type="protein sequence ID" value="WVN88474.1"/>
    <property type="molecule type" value="Genomic_DNA"/>
</dbReference>
<keyword evidence="3" id="KW-1185">Reference proteome</keyword>
<dbReference type="GO" id="GO:0072318">
    <property type="term" value="P:clathrin coat disassembly"/>
    <property type="evidence" value="ECO:0007669"/>
    <property type="project" value="TreeGrafter"/>
</dbReference>
<evidence type="ECO:0000313" key="3">
    <source>
        <dbReference type="Proteomes" id="UP000094043"/>
    </source>
</evidence>
<dbReference type="Gene3D" id="1.10.8.10">
    <property type="entry name" value="DNA helicase RuvA subunit, C-terminal domain"/>
    <property type="match status" value="1"/>
</dbReference>
<evidence type="ECO:0000313" key="2">
    <source>
        <dbReference type="EMBL" id="WVN88474.1"/>
    </source>
</evidence>
<dbReference type="GO" id="GO:0072583">
    <property type="term" value="P:clathrin-dependent endocytosis"/>
    <property type="evidence" value="ECO:0007669"/>
    <property type="project" value="TreeGrafter"/>
</dbReference>
<dbReference type="GO" id="GO:0031982">
    <property type="term" value="C:vesicle"/>
    <property type="evidence" value="ECO:0007669"/>
    <property type="project" value="TreeGrafter"/>
</dbReference>
<accession>A0A1E3IH26</accession>
<feature type="compositionally biased region" description="Polar residues" evidence="1">
    <location>
        <begin position="228"/>
        <end position="239"/>
    </location>
</feature>
<dbReference type="SUPFAM" id="SSF48452">
    <property type="entry name" value="TPR-like"/>
    <property type="match status" value="1"/>
</dbReference>
<dbReference type="GO" id="GO:0030276">
    <property type="term" value="F:clathrin binding"/>
    <property type="evidence" value="ECO:0007669"/>
    <property type="project" value="TreeGrafter"/>
</dbReference>
<dbReference type="PANTHER" id="PTHR23172:SF19">
    <property type="entry name" value="J DOMAIN-CONTAINING PROTEIN"/>
    <property type="match status" value="1"/>
</dbReference>
<dbReference type="RefSeq" id="XP_066069174.1">
    <property type="nucleotide sequence ID" value="XM_066213077.1"/>
</dbReference>
<feature type="compositionally biased region" description="Polar residues" evidence="1">
    <location>
        <begin position="36"/>
        <end position="82"/>
    </location>
</feature>
<dbReference type="Gene3D" id="1.10.287.110">
    <property type="entry name" value="DnaJ domain"/>
    <property type="match status" value="1"/>
</dbReference>
<dbReference type="InterPro" id="IPR015940">
    <property type="entry name" value="UBA"/>
</dbReference>
<dbReference type="InterPro" id="IPR011990">
    <property type="entry name" value="TPR-like_helical_dom_sf"/>
</dbReference>
<feature type="compositionally biased region" description="Polar residues" evidence="1">
    <location>
        <begin position="145"/>
        <end position="171"/>
    </location>
</feature>
<dbReference type="AlphaFoldDB" id="A0A1E3IH26"/>
<organism evidence="2 3">
    <name type="scientific">Cryptococcus depauperatus CBS 7841</name>
    <dbReference type="NCBI Taxonomy" id="1295531"/>
    <lineage>
        <taxon>Eukaryota</taxon>
        <taxon>Fungi</taxon>
        <taxon>Dikarya</taxon>
        <taxon>Basidiomycota</taxon>
        <taxon>Agaricomycotina</taxon>
        <taxon>Tremellomycetes</taxon>
        <taxon>Tremellales</taxon>
        <taxon>Cryptococcaceae</taxon>
        <taxon>Cryptococcus</taxon>
    </lineage>
</organism>
<dbReference type="PANTHER" id="PTHR23172">
    <property type="entry name" value="AUXILIN/CYCLIN G-ASSOCIATED KINASE-RELATED"/>
    <property type="match status" value="1"/>
</dbReference>